<accession>A0ACC4E1K4</accession>
<protein>
    <submittedName>
        <fullName evidence="1">Uncharacterized protein</fullName>
    </submittedName>
</protein>
<organism evidence="1 2">
    <name type="scientific">Purpureocillium lilacinum</name>
    <name type="common">Paecilomyces lilacinus</name>
    <dbReference type="NCBI Taxonomy" id="33203"/>
    <lineage>
        <taxon>Eukaryota</taxon>
        <taxon>Fungi</taxon>
        <taxon>Dikarya</taxon>
        <taxon>Ascomycota</taxon>
        <taxon>Pezizomycotina</taxon>
        <taxon>Sordariomycetes</taxon>
        <taxon>Hypocreomycetidae</taxon>
        <taxon>Hypocreales</taxon>
        <taxon>Ophiocordycipitaceae</taxon>
        <taxon>Purpureocillium</taxon>
    </lineage>
</organism>
<comment type="caution">
    <text evidence="1">The sequence shown here is derived from an EMBL/GenBank/DDBJ whole genome shotgun (WGS) entry which is preliminary data.</text>
</comment>
<gene>
    <name evidence="1" type="ORF">ACCO45_003580</name>
</gene>
<evidence type="ECO:0000313" key="2">
    <source>
        <dbReference type="Proteomes" id="UP001638806"/>
    </source>
</evidence>
<dbReference type="EMBL" id="JBGNUJ010000003">
    <property type="protein sequence ID" value="KAL3962057.1"/>
    <property type="molecule type" value="Genomic_DNA"/>
</dbReference>
<evidence type="ECO:0000313" key="1">
    <source>
        <dbReference type="EMBL" id="KAL3962057.1"/>
    </source>
</evidence>
<proteinExistence type="predicted"/>
<keyword evidence="2" id="KW-1185">Reference proteome</keyword>
<dbReference type="Proteomes" id="UP001638806">
    <property type="component" value="Unassembled WGS sequence"/>
</dbReference>
<name>A0ACC4E1K4_PURLI</name>
<sequence length="150" mass="16337">MPALCPGLACPACDQGCRGPVPQPKAPGLSCSELGHTGDVHWPRRHRARVASKHPVHLRTKRWSSLSAPLATDAPWNASHQPAAAAPHQLFGTSTRRPRLLHTSRTSTLAADAVCFVWFAVHQQGRAGRNRRLAWEKRSATETCRSSTPS</sequence>
<reference evidence="1" key="1">
    <citation type="submission" date="2024-12" db="EMBL/GenBank/DDBJ databases">
        <title>Comparative genomics and development of molecular markers within Purpureocillium lilacinum and among Purpureocillium species.</title>
        <authorList>
            <person name="Yeh Z.-Y."/>
            <person name="Ni N.-T."/>
            <person name="Lo P.-H."/>
            <person name="Mushyakhwo K."/>
            <person name="Lin C.-F."/>
            <person name="Nai Y.-S."/>
        </authorList>
    </citation>
    <scope>NUCLEOTIDE SEQUENCE</scope>
    <source>
        <strain evidence="1">NCHU-NPUST-175</strain>
    </source>
</reference>